<evidence type="ECO:0000313" key="4">
    <source>
        <dbReference type="Proteomes" id="UP000030653"/>
    </source>
</evidence>
<evidence type="ECO:0000313" key="3">
    <source>
        <dbReference type="EMBL" id="EJT97202.1"/>
    </source>
</evidence>
<accession>M5G097</accession>
<proteinExistence type="predicted"/>
<dbReference type="RefSeq" id="XP_040624100.1">
    <property type="nucleotide sequence ID" value="XM_040769353.1"/>
</dbReference>
<dbReference type="Proteomes" id="UP000030653">
    <property type="component" value="Unassembled WGS sequence"/>
</dbReference>
<protein>
    <submittedName>
        <fullName evidence="3">Uncharacterized protein</fullName>
    </submittedName>
</protein>
<feature type="region of interest" description="Disordered" evidence="1">
    <location>
        <begin position="288"/>
        <end position="317"/>
    </location>
</feature>
<reference evidence="3 4" key="1">
    <citation type="journal article" date="2012" name="Science">
        <title>The Paleozoic origin of enzymatic lignin decomposition reconstructed from 31 fungal genomes.</title>
        <authorList>
            <person name="Floudas D."/>
            <person name="Binder M."/>
            <person name="Riley R."/>
            <person name="Barry K."/>
            <person name="Blanchette R.A."/>
            <person name="Henrissat B."/>
            <person name="Martinez A.T."/>
            <person name="Otillar R."/>
            <person name="Spatafora J.W."/>
            <person name="Yadav J.S."/>
            <person name="Aerts A."/>
            <person name="Benoit I."/>
            <person name="Boyd A."/>
            <person name="Carlson A."/>
            <person name="Copeland A."/>
            <person name="Coutinho P.M."/>
            <person name="de Vries R.P."/>
            <person name="Ferreira P."/>
            <person name="Findley K."/>
            <person name="Foster B."/>
            <person name="Gaskell J."/>
            <person name="Glotzer D."/>
            <person name="Gorecki P."/>
            <person name="Heitman J."/>
            <person name="Hesse C."/>
            <person name="Hori C."/>
            <person name="Igarashi K."/>
            <person name="Jurgens J.A."/>
            <person name="Kallen N."/>
            <person name="Kersten P."/>
            <person name="Kohler A."/>
            <person name="Kuees U."/>
            <person name="Kumar T.K.A."/>
            <person name="Kuo A."/>
            <person name="LaButti K."/>
            <person name="Larrondo L.F."/>
            <person name="Lindquist E."/>
            <person name="Ling A."/>
            <person name="Lombard V."/>
            <person name="Lucas S."/>
            <person name="Lundell T."/>
            <person name="Martin R."/>
            <person name="McLaughlin D.J."/>
            <person name="Morgenstern I."/>
            <person name="Morin E."/>
            <person name="Murat C."/>
            <person name="Nagy L.G."/>
            <person name="Nolan M."/>
            <person name="Ohm R.A."/>
            <person name="Patyshakuliyeva A."/>
            <person name="Rokas A."/>
            <person name="Ruiz-Duenas F.J."/>
            <person name="Sabat G."/>
            <person name="Salamov A."/>
            <person name="Samejima M."/>
            <person name="Schmutz J."/>
            <person name="Slot J.C."/>
            <person name="St John F."/>
            <person name="Stenlid J."/>
            <person name="Sun H."/>
            <person name="Sun S."/>
            <person name="Syed K."/>
            <person name="Tsang A."/>
            <person name="Wiebenga A."/>
            <person name="Young D."/>
            <person name="Pisabarro A."/>
            <person name="Eastwood D.C."/>
            <person name="Martin F."/>
            <person name="Cullen D."/>
            <person name="Grigoriev I.V."/>
            <person name="Hibbett D.S."/>
        </authorList>
    </citation>
    <scope>NUCLEOTIDE SEQUENCE [LARGE SCALE GENOMIC DNA]</scope>
    <source>
        <strain evidence="3 4">DJM-731 SS1</strain>
    </source>
</reference>
<feature type="compositionally biased region" description="Low complexity" evidence="1">
    <location>
        <begin position="301"/>
        <end position="312"/>
    </location>
</feature>
<dbReference type="AlphaFoldDB" id="M5G097"/>
<name>M5G097_DACPD</name>
<feature type="chain" id="PRO_5004067474" evidence="2">
    <location>
        <begin position="18"/>
        <end position="332"/>
    </location>
</feature>
<evidence type="ECO:0000256" key="2">
    <source>
        <dbReference type="SAM" id="SignalP"/>
    </source>
</evidence>
<dbReference type="HOGENOM" id="CLU_836843_0_0_1"/>
<gene>
    <name evidence="3" type="ORF">DACRYDRAFT_112154</name>
</gene>
<keyword evidence="4" id="KW-1185">Reference proteome</keyword>
<evidence type="ECO:0000256" key="1">
    <source>
        <dbReference type="SAM" id="MobiDB-lite"/>
    </source>
</evidence>
<sequence length="332" mass="37160">MHTHLLLLALISTLIFALPVPTRSDIALSSDISILQRDVPEELCDGRALIARDGEGQGGGKPNLFNKLVSKFPSRIFGSSSKPPVASHEELGERVKHAHAKAEEMHKDSLARVEKATATHATAKTNKEADTNPQTKQAFRDATADLEREKRAQRKALRVLHAATKDRDKWVAKDAKLKMDTAVYEHREARAKGERLDIAWEFAGTQKERDKIKEQAEAQLGVIEEKKRARREAERNVSHKNHYVWSWTSHVSSHSDNGASESFEVTRLNHPKSSGDDVDFGRSTAAPIIPHDRPLSGWQQSSPVRSGPGRSRMFGGSRSWPRMVRSWTVPRL</sequence>
<organism evidence="3 4">
    <name type="scientific">Dacryopinax primogenitus (strain DJM 731)</name>
    <name type="common">Brown rot fungus</name>
    <dbReference type="NCBI Taxonomy" id="1858805"/>
    <lineage>
        <taxon>Eukaryota</taxon>
        <taxon>Fungi</taxon>
        <taxon>Dikarya</taxon>
        <taxon>Basidiomycota</taxon>
        <taxon>Agaricomycotina</taxon>
        <taxon>Dacrymycetes</taxon>
        <taxon>Dacrymycetales</taxon>
        <taxon>Dacrymycetaceae</taxon>
        <taxon>Dacryopinax</taxon>
    </lineage>
</organism>
<dbReference type="GeneID" id="63684415"/>
<dbReference type="EMBL" id="JH795878">
    <property type="protein sequence ID" value="EJT97202.1"/>
    <property type="molecule type" value="Genomic_DNA"/>
</dbReference>
<feature type="signal peptide" evidence="2">
    <location>
        <begin position="1"/>
        <end position="17"/>
    </location>
</feature>
<keyword evidence="2" id="KW-0732">Signal</keyword>